<organism evidence="8 9">
    <name type="scientific">Nelumbo nucifera</name>
    <name type="common">Sacred lotus</name>
    <dbReference type="NCBI Taxonomy" id="4432"/>
    <lineage>
        <taxon>Eukaryota</taxon>
        <taxon>Viridiplantae</taxon>
        <taxon>Streptophyta</taxon>
        <taxon>Embryophyta</taxon>
        <taxon>Tracheophyta</taxon>
        <taxon>Spermatophyta</taxon>
        <taxon>Magnoliopsida</taxon>
        <taxon>Proteales</taxon>
        <taxon>Nelumbonaceae</taxon>
        <taxon>Nelumbo</taxon>
    </lineage>
</organism>
<dbReference type="CDD" id="cd10017">
    <property type="entry name" value="B3_DNA"/>
    <property type="match status" value="2"/>
</dbReference>
<dbReference type="GO" id="GO:0003677">
    <property type="term" value="F:DNA binding"/>
    <property type="evidence" value="ECO:0007669"/>
    <property type="project" value="UniProtKB-KW"/>
</dbReference>
<proteinExistence type="predicted"/>
<keyword evidence="4" id="KW-0804">Transcription</keyword>
<dbReference type="RefSeq" id="XP_010255056.1">
    <property type="nucleotide sequence ID" value="XM_010256754.2"/>
</dbReference>
<protein>
    <submittedName>
        <fullName evidence="9">B3 domain-containing protein At5g66980 isoform X1</fullName>
    </submittedName>
</protein>
<dbReference type="Proteomes" id="UP000189703">
    <property type="component" value="Unplaced"/>
</dbReference>
<reference evidence="9" key="1">
    <citation type="submission" date="2025-08" db="UniProtKB">
        <authorList>
            <consortium name="RefSeq"/>
        </authorList>
    </citation>
    <scope>IDENTIFICATION</scope>
</reference>
<gene>
    <name evidence="9" type="primary">LOC104595836</name>
</gene>
<dbReference type="InterPro" id="IPR015300">
    <property type="entry name" value="DNA-bd_pseudobarrel_sf"/>
</dbReference>
<keyword evidence="8" id="KW-1185">Reference proteome</keyword>
<keyword evidence="3" id="KW-0238">DNA-binding</keyword>
<feature type="domain" description="TF-B3" evidence="7">
    <location>
        <begin position="15"/>
        <end position="108"/>
    </location>
</feature>
<dbReference type="PANTHER" id="PTHR31920:SF135">
    <property type="entry name" value="B3 DOMAIN-CONTAINING PROTEIN OS03G0621600-RELATED"/>
    <property type="match status" value="1"/>
</dbReference>
<evidence type="ECO:0000313" key="8">
    <source>
        <dbReference type="Proteomes" id="UP000189703"/>
    </source>
</evidence>
<feature type="compositionally biased region" description="Basic and acidic residues" evidence="6">
    <location>
        <begin position="309"/>
        <end position="324"/>
    </location>
</feature>
<dbReference type="PROSITE" id="PS50863">
    <property type="entry name" value="B3"/>
    <property type="match status" value="2"/>
</dbReference>
<evidence type="ECO:0000256" key="5">
    <source>
        <dbReference type="ARBA" id="ARBA00023242"/>
    </source>
</evidence>
<feature type="domain" description="TF-B3" evidence="7">
    <location>
        <begin position="203"/>
        <end position="302"/>
    </location>
</feature>
<dbReference type="InterPro" id="IPR003340">
    <property type="entry name" value="B3_DNA-bd"/>
</dbReference>
<sequence length="338" mass="39237">MVKTSKRKISSLERPQFFKIFYPSRSSDKLCIPPAFIEHFNGVVPNWTILKNPTGKTWSVELQQIENDIFFQNGWQGFVKHHSLELGDFLVFKYDGNSVFDVKIFGRSGCEKNESLYCKSGCEENEPLDYRKHREPSFVNIKEESDARGRFNKKTQVKETYSERIHEMSGETKYGSTKSKRSSSANAAEDRLIETARFFKPKNPHFTVYVKRSMPYTVIVPKEMVIINLLDIKPHVVLYDLYGKSWPVKVSFWKDGRATFSTGWSAFWRESNLRKNDKCIFEFTGQRGRKGSIVRIYIIRSGLGTSKMDSTKSQDRRSEDDHVGTEQFKAKKQCISSF</sequence>
<dbReference type="KEGG" id="nnu:104595836"/>
<dbReference type="PANTHER" id="PTHR31920">
    <property type="entry name" value="B3 DOMAIN-CONTAINING"/>
    <property type="match status" value="1"/>
</dbReference>
<dbReference type="OrthoDB" id="1666376at2759"/>
<keyword evidence="2" id="KW-0805">Transcription regulation</keyword>
<evidence type="ECO:0000256" key="4">
    <source>
        <dbReference type="ARBA" id="ARBA00023163"/>
    </source>
</evidence>
<evidence type="ECO:0000256" key="2">
    <source>
        <dbReference type="ARBA" id="ARBA00023015"/>
    </source>
</evidence>
<dbReference type="AlphaFoldDB" id="A0A1U8A1S4"/>
<dbReference type="OMA" id="FTKFFNG"/>
<evidence type="ECO:0000256" key="1">
    <source>
        <dbReference type="ARBA" id="ARBA00004123"/>
    </source>
</evidence>
<feature type="region of interest" description="Disordered" evidence="6">
    <location>
        <begin position="306"/>
        <end position="338"/>
    </location>
</feature>
<dbReference type="eggNOG" id="ENOG502S1NW">
    <property type="taxonomic scope" value="Eukaryota"/>
</dbReference>
<keyword evidence="5" id="KW-0539">Nucleus</keyword>
<dbReference type="GO" id="GO:0005634">
    <property type="term" value="C:nucleus"/>
    <property type="evidence" value="ECO:0007669"/>
    <property type="project" value="UniProtKB-SubCell"/>
</dbReference>
<dbReference type="GeneID" id="104595836"/>
<dbReference type="FunCoup" id="A0A1U8A1S4">
    <property type="interactions" value="101"/>
</dbReference>
<name>A0A1U8A1S4_NELNU</name>
<dbReference type="InParanoid" id="A0A1U8A1S4"/>
<evidence type="ECO:0000256" key="3">
    <source>
        <dbReference type="ARBA" id="ARBA00023125"/>
    </source>
</evidence>
<dbReference type="Pfam" id="PF02362">
    <property type="entry name" value="B3"/>
    <property type="match status" value="2"/>
</dbReference>
<evidence type="ECO:0000313" key="9">
    <source>
        <dbReference type="RefSeq" id="XP_010255056.1"/>
    </source>
</evidence>
<accession>A0A1U8A1S4</accession>
<evidence type="ECO:0000259" key="7">
    <source>
        <dbReference type="PROSITE" id="PS50863"/>
    </source>
</evidence>
<dbReference type="Gene3D" id="2.40.330.10">
    <property type="entry name" value="DNA-binding pseudobarrel domain"/>
    <property type="match status" value="2"/>
</dbReference>
<evidence type="ECO:0000256" key="6">
    <source>
        <dbReference type="SAM" id="MobiDB-lite"/>
    </source>
</evidence>
<dbReference type="SUPFAM" id="SSF101936">
    <property type="entry name" value="DNA-binding pseudobarrel domain"/>
    <property type="match status" value="2"/>
</dbReference>
<dbReference type="STRING" id="4432.A0A1U8A1S4"/>
<dbReference type="SMART" id="SM01019">
    <property type="entry name" value="B3"/>
    <property type="match status" value="2"/>
</dbReference>
<dbReference type="InterPro" id="IPR050655">
    <property type="entry name" value="Plant_B3_domain"/>
</dbReference>
<comment type="subcellular location">
    <subcellularLocation>
        <location evidence="1">Nucleus</location>
    </subcellularLocation>
</comment>